<feature type="transmembrane region" description="Helical" evidence="8">
    <location>
        <begin position="181"/>
        <end position="201"/>
    </location>
</feature>
<reference evidence="9" key="1">
    <citation type="journal article" date="2007" name="Environ. Microbiol.">
        <title>Proteorhodopsin photosystem gene clusters exhibit co-evolutionary trends and shared ancestry among diverse marine microbial phyla.</title>
        <authorList>
            <person name="McCarren J."/>
            <person name="Delong E.F."/>
        </authorList>
    </citation>
    <scope>NUCLEOTIDE SEQUENCE</scope>
</reference>
<keyword evidence="5 8" id="KW-0812">Transmembrane</keyword>
<comment type="similarity">
    <text evidence="2 8">Belongs to the 4-toluene sulfonate uptake permease (TSUP) (TC 2.A.102) family.</text>
</comment>
<evidence type="ECO:0000256" key="4">
    <source>
        <dbReference type="ARBA" id="ARBA00022475"/>
    </source>
</evidence>
<feature type="transmembrane region" description="Helical" evidence="8">
    <location>
        <begin position="213"/>
        <end position="230"/>
    </location>
</feature>
<evidence type="ECO:0000256" key="7">
    <source>
        <dbReference type="ARBA" id="ARBA00023136"/>
    </source>
</evidence>
<feature type="transmembrane region" description="Helical" evidence="8">
    <location>
        <begin position="155"/>
        <end position="175"/>
    </location>
</feature>
<evidence type="ECO:0000256" key="6">
    <source>
        <dbReference type="ARBA" id="ARBA00022989"/>
    </source>
</evidence>
<proteinExistence type="inferred from homology"/>
<protein>
    <recommendedName>
        <fullName evidence="8">Probable membrane transporter protein</fullName>
    </recommendedName>
</protein>
<organism evidence="9">
    <name type="scientific">uncultured marine bacterium EB0_39H12</name>
    <dbReference type="NCBI Taxonomy" id="415437"/>
    <lineage>
        <taxon>Bacteria</taxon>
        <taxon>environmental samples</taxon>
    </lineage>
</organism>
<keyword evidence="7 8" id="KW-0472">Membrane</keyword>
<dbReference type="GO" id="GO:0005886">
    <property type="term" value="C:plasma membrane"/>
    <property type="evidence" value="ECO:0007669"/>
    <property type="project" value="UniProtKB-SubCell"/>
</dbReference>
<accession>A4GHY5</accession>
<dbReference type="EMBL" id="EF089399">
    <property type="protein sequence ID" value="ABL97696.1"/>
    <property type="molecule type" value="Genomic_DNA"/>
</dbReference>
<feature type="transmembrane region" description="Helical" evidence="8">
    <location>
        <begin position="120"/>
        <end position="143"/>
    </location>
</feature>
<comment type="subcellular location">
    <subcellularLocation>
        <location evidence="1 8">Cell membrane</location>
        <topology evidence="1 8">Multi-pass membrane protein</topology>
    </subcellularLocation>
</comment>
<dbReference type="InterPro" id="IPR002781">
    <property type="entry name" value="TM_pro_TauE-like"/>
</dbReference>
<feature type="transmembrane region" description="Helical" evidence="8">
    <location>
        <begin position="82"/>
        <end position="100"/>
    </location>
</feature>
<feature type="transmembrane region" description="Helical" evidence="8">
    <location>
        <begin position="57"/>
        <end position="75"/>
    </location>
</feature>
<keyword evidence="3" id="KW-0813">Transport</keyword>
<sequence length="231" mass="24976">MNSLAGGGSFITLPALLYTGISPVLANTSSSAVLLPGYLGSVLGFRKTFNSVDLRKLTPLLFLTFFFSVIGALTLINSTDEFFIKIIPWLILAATVLFIFNPSHDSDSYNSHSTLLQKIGLSFISAYGGYFNGGLGIALLSVLSIGKSFTLKQMTAVKSLLSFLITLVSVTIFVINDFIVWSYLFYMVIFSIAGGFFGAKLTESLPAIFVRRIIILVGLTLSGSIFFINAT</sequence>
<gene>
    <name evidence="9" type="ORF">MBMO_EB0-39H12.0072</name>
</gene>
<evidence type="ECO:0000313" key="9">
    <source>
        <dbReference type="EMBL" id="ABL97696.1"/>
    </source>
</evidence>
<evidence type="ECO:0000256" key="8">
    <source>
        <dbReference type="RuleBase" id="RU363041"/>
    </source>
</evidence>
<name>A4GHY5_9BACT</name>
<evidence type="ECO:0000256" key="1">
    <source>
        <dbReference type="ARBA" id="ARBA00004651"/>
    </source>
</evidence>
<evidence type="ECO:0000256" key="3">
    <source>
        <dbReference type="ARBA" id="ARBA00022448"/>
    </source>
</evidence>
<dbReference type="InterPro" id="IPR052017">
    <property type="entry name" value="TSUP"/>
</dbReference>
<dbReference type="Pfam" id="PF01925">
    <property type="entry name" value="TauE"/>
    <property type="match status" value="1"/>
</dbReference>
<evidence type="ECO:0000256" key="5">
    <source>
        <dbReference type="ARBA" id="ARBA00022692"/>
    </source>
</evidence>
<dbReference type="PANTHER" id="PTHR30269:SF0">
    <property type="entry name" value="MEMBRANE TRANSPORTER PROTEIN YFCA-RELATED"/>
    <property type="match status" value="1"/>
</dbReference>
<keyword evidence="4 8" id="KW-1003">Cell membrane</keyword>
<dbReference type="AlphaFoldDB" id="A4GHY5"/>
<dbReference type="PANTHER" id="PTHR30269">
    <property type="entry name" value="TRANSMEMBRANE PROTEIN YFCA"/>
    <property type="match status" value="1"/>
</dbReference>
<evidence type="ECO:0000256" key="2">
    <source>
        <dbReference type="ARBA" id="ARBA00009142"/>
    </source>
</evidence>
<keyword evidence="6 8" id="KW-1133">Transmembrane helix</keyword>